<dbReference type="Proteomes" id="UP000559010">
    <property type="component" value="Unassembled WGS sequence"/>
</dbReference>
<dbReference type="AlphaFoldDB" id="A0A848J4Q4"/>
<sequence length="94" mass="10955">MLLFFGVNAQTSTPGVSDRQLNQTGRIMEGVKDGDLTPGETRQLRRQQRDIQRTKKEAKADGKVTRQERREINRKQKHASRNIKRKKNNLRNVK</sequence>
<reference evidence="2 3" key="1">
    <citation type="submission" date="2020-04" db="EMBL/GenBank/DDBJ databases">
        <title>Flammeovirgaceae bacterium KN852 isolated from deep sea.</title>
        <authorList>
            <person name="Zhang D.-C."/>
        </authorList>
    </citation>
    <scope>NUCLEOTIDE SEQUENCE [LARGE SCALE GENOMIC DNA]</scope>
    <source>
        <strain evidence="2 3">KN852</strain>
    </source>
</reference>
<evidence type="ECO:0000313" key="2">
    <source>
        <dbReference type="EMBL" id="NMM50268.1"/>
    </source>
</evidence>
<evidence type="ECO:0000313" key="3">
    <source>
        <dbReference type="Proteomes" id="UP000559010"/>
    </source>
</evidence>
<comment type="caution">
    <text evidence="2">The sequence shown here is derived from an EMBL/GenBank/DDBJ whole genome shotgun (WGS) entry which is preliminary data.</text>
</comment>
<feature type="region of interest" description="Disordered" evidence="1">
    <location>
        <begin position="27"/>
        <end position="94"/>
    </location>
</feature>
<accession>A0A848J4Q4</accession>
<feature type="compositionally biased region" description="Basic residues" evidence="1">
    <location>
        <begin position="75"/>
        <end position="94"/>
    </location>
</feature>
<keyword evidence="3" id="KW-1185">Reference proteome</keyword>
<proteinExistence type="predicted"/>
<dbReference type="EMBL" id="JABBNU010000012">
    <property type="protein sequence ID" value="NMM50268.1"/>
    <property type="molecule type" value="Genomic_DNA"/>
</dbReference>
<organism evidence="2 3">
    <name type="scientific">Marinigracilibium pacificum</name>
    <dbReference type="NCBI Taxonomy" id="2729599"/>
    <lineage>
        <taxon>Bacteria</taxon>
        <taxon>Pseudomonadati</taxon>
        <taxon>Bacteroidota</taxon>
        <taxon>Cytophagia</taxon>
        <taxon>Cytophagales</taxon>
        <taxon>Flammeovirgaceae</taxon>
        <taxon>Marinigracilibium</taxon>
    </lineage>
</organism>
<feature type="compositionally biased region" description="Basic and acidic residues" evidence="1">
    <location>
        <begin position="47"/>
        <end position="74"/>
    </location>
</feature>
<name>A0A848J4Q4_9BACT</name>
<gene>
    <name evidence="2" type="ORF">HH304_17800</name>
</gene>
<evidence type="ECO:0000256" key="1">
    <source>
        <dbReference type="SAM" id="MobiDB-lite"/>
    </source>
</evidence>
<protein>
    <submittedName>
        <fullName evidence="2">Uncharacterized protein</fullName>
    </submittedName>
</protein>